<keyword evidence="7 9" id="KW-0408">Iron</keyword>
<dbReference type="SUPFAM" id="SSF46626">
    <property type="entry name" value="Cytochrome c"/>
    <property type="match status" value="2"/>
</dbReference>
<evidence type="ECO:0000256" key="8">
    <source>
        <dbReference type="PIRSR" id="PIRSR000294-1"/>
    </source>
</evidence>
<dbReference type="PANTHER" id="PTHR30600:SF10">
    <property type="entry name" value="BLL6722 PROTEIN"/>
    <property type="match status" value="1"/>
</dbReference>
<protein>
    <submittedName>
        <fullName evidence="11">Cytochrome-c peroxidase</fullName>
    </submittedName>
</protein>
<accession>A0A915YLG1</accession>
<feature type="binding site" description="covalent" evidence="8">
    <location>
        <position position="228"/>
    </location>
    <ligand>
        <name>heme c</name>
        <dbReference type="ChEBI" id="CHEBI:61717"/>
        <label>2</label>
    </ligand>
</feature>
<dbReference type="RefSeq" id="WP_264790281.1">
    <property type="nucleotide sequence ID" value="NZ_AP026867.1"/>
</dbReference>
<evidence type="ECO:0000256" key="6">
    <source>
        <dbReference type="ARBA" id="ARBA00023002"/>
    </source>
</evidence>
<dbReference type="GO" id="GO:0020037">
    <property type="term" value="F:heme binding"/>
    <property type="evidence" value="ECO:0007669"/>
    <property type="project" value="InterPro"/>
</dbReference>
<feature type="binding site" description="covalent" evidence="8">
    <location>
        <position position="84"/>
    </location>
    <ligand>
        <name>heme c</name>
        <dbReference type="ChEBI" id="CHEBI:61717"/>
        <label>1</label>
    </ligand>
</feature>
<keyword evidence="11" id="KW-0575">Peroxidase</keyword>
<keyword evidence="2 8" id="KW-0349">Heme</keyword>
<evidence type="ECO:0000256" key="4">
    <source>
        <dbReference type="ARBA" id="ARBA00022729"/>
    </source>
</evidence>
<feature type="domain" description="Cytochrome c" evidence="10">
    <location>
        <begin position="215"/>
        <end position="340"/>
    </location>
</feature>
<feature type="binding site" description="axial binding residue" evidence="9">
    <location>
        <position position="232"/>
    </location>
    <ligand>
        <name>heme c</name>
        <dbReference type="ChEBI" id="CHEBI:61717"/>
        <label>2</label>
    </ligand>
    <ligandPart>
        <name>Fe</name>
        <dbReference type="ChEBI" id="CHEBI:18248"/>
    </ligandPart>
</feature>
<keyword evidence="3 9" id="KW-0479">Metal-binding</keyword>
<keyword evidence="6" id="KW-0560">Oxidoreductase</keyword>
<organism evidence="11 12">
    <name type="scientific">Aureispira anguillae</name>
    <dbReference type="NCBI Taxonomy" id="2864201"/>
    <lineage>
        <taxon>Bacteria</taxon>
        <taxon>Pseudomonadati</taxon>
        <taxon>Bacteroidota</taxon>
        <taxon>Saprospiria</taxon>
        <taxon>Saprospirales</taxon>
        <taxon>Saprospiraceae</taxon>
        <taxon>Aureispira</taxon>
    </lineage>
</organism>
<evidence type="ECO:0000256" key="7">
    <source>
        <dbReference type="ARBA" id="ARBA00023004"/>
    </source>
</evidence>
<comment type="PTM">
    <text evidence="8">Binds 2 heme groups per subunit.</text>
</comment>
<evidence type="ECO:0000256" key="3">
    <source>
        <dbReference type="ARBA" id="ARBA00022723"/>
    </source>
</evidence>
<dbReference type="GO" id="GO:0004130">
    <property type="term" value="F:cytochrome-c peroxidase activity"/>
    <property type="evidence" value="ECO:0007669"/>
    <property type="project" value="TreeGrafter"/>
</dbReference>
<proteinExistence type="predicted"/>
<dbReference type="Pfam" id="PF03150">
    <property type="entry name" value="CCP_MauG"/>
    <property type="match status" value="1"/>
</dbReference>
<comment type="cofactor">
    <cofactor evidence="8">
        <name>heme</name>
        <dbReference type="ChEBI" id="CHEBI:30413"/>
    </cofactor>
    <text evidence="8">Binds 2 heme groups.</text>
</comment>
<dbReference type="InterPro" id="IPR009056">
    <property type="entry name" value="Cyt_c-like_dom"/>
</dbReference>
<evidence type="ECO:0000313" key="11">
    <source>
        <dbReference type="EMBL" id="BDS15097.1"/>
    </source>
</evidence>
<dbReference type="InterPro" id="IPR051395">
    <property type="entry name" value="Cytochrome_c_Peroxidase/MauG"/>
</dbReference>
<gene>
    <name evidence="11" type="ORF">AsAng_0058810</name>
</gene>
<dbReference type="GO" id="GO:0046872">
    <property type="term" value="F:metal ion binding"/>
    <property type="evidence" value="ECO:0007669"/>
    <property type="project" value="UniProtKB-KW"/>
</dbReference>
<dbReference type="PIRSF" id="PIRSF000294">
    <property type="entry name" value="Cytochrome-c_peroxidase"/>
    <property type="match status" value="1"/>
</dbReference>
<keyword evidence="4" id="KW-0732">Signal</keyword>
<keyword evidence="5" id="KW-0574">Periplasm</keyword>
<dbReference type="AlphaFoldDB" id="A0A915YLG1"/>
<dbReference type="KEGG" id="aup:AsAng_0058810"/>
<dbReference type="PANTHER" id="PTHR30600">
    <property type="entry name" value="CYTOCHROME C PEROXIDASE-RELATED"/>
    <property type="match status" value="1"/>
</dbReference>
<evidence type="ECO:0000259" key="10">
    <source>
        <dbReference type="PROSITE" id="PS51007"/>
    </source>
</evidence>
<sequence>MLVQEKTTRHLTFVVGCLCLLLGMTACRDNEPITTKGTYDFVAPDHFPAATYTFYNNPVSEKGFKLGKRLFFDPILSIDSTISCASCHNQSFAFADLPSRPVSIGIDGLVGTRNAPGLANLAFMNEFFVDGGVNHLDFVPMNAIESPFEMGEGIANVIAKLKGHANYPRWFQEAFNTTEINTALLMDALAQFMLLMVSDNSKYDQYLRGEERLTAKELEGLKLFEQKCQSCHTGSLFTDQLYHNNGIDSVFLDSGRARISANPLDIGKFKVPSLRNVAVTPPYMHNAKFATLEEVLEHYSTRVLPSATVDPLLQQQNGDLGIPLTEKEKEAVLLFLQTLTDYEFLNNPIFFEEE</sequence>
<dbReference type="InterPro" id="IPR026259">
    <property type="entry name" value="MauG/Cytc_peroxidase"/>
</dbReference>
<evidence type="ECO:0000256" key="5">
    <source>
        <dbReference type="ARBA" id="ARBA00022764"/>
    </source>
</evidence>
<evidence type="ECO:0000256" key="2">
    <source>
        <dbReference type="ARBA" id="ARBA00022617"/>
    </source>
</evidence>
<dbReference type="Gene3D" id="1.10.760.10">
    <property type="entry name" value="Cytochrome c-like domain"/>
    <property type="match status" value="2"/>
</dbReference>
<dbReference type="EMBL" id="AP026867">
    <property type="protein sequence ID" value="BDS15097.1"/>
    <property type="molecule type" value="Genomic_DNA"/>
</dbReference>
<dbReference type="GO" id="GO:0009055">
    <property type="term" value="F:electron transfer activity"/>
    <property type="evidence" value="ECO:0007669"/>
    <property type="project" value="InterPro"/>
</dbReference>
<evidence type="ECO:0000256" key="9">
    <source>
        <dbReference type="PIRSR" id="PIRSR000294-2"/>
    </source>
</evidence>
<keyword evidence="12" id="KW-1185">Reference proteome</keyword>
<feature type="binding site" description="covalent" evidence="8">
    <location>
        <position position="87"/>
    </location>
    <ligand>
        <name>heme c</name>
        <dbReference type="ChEBI" id="CHEBI:61717"/>
        <label>1</label>
    </ligand>
</feature>
<feature type="binding site" description="covalent" evidence="8">
    <location>
        <position position="231"/>
    </location>
    <ligand>
        <name>heme c</name>
        <dbReference type="ChEBI" id="CHEBI:61717"/>
        <label>2</label>
    </ligand>
</feature>
<comment type="subcellular location">
    <subcellularLocation>
        <location evidence="1">Periplasm</location>
    </subcellularLocation>
</comment>
<dbReference type="PROSITE" id="PS51257">
    <property type="entry name" value="PROKAR_LIPOPROTEIN"/>
    <property type="match status" value="1"/>
</dbReference>
<name>A0A915YLG1_9BACT</name>
<dbReference type="GO" id="GO:0042597">
    <property type="term" value="C:periplasmic space"/>
    <property type="evidence" value="ECO:0007669"/>
    <property type="project" value="UniProtKB-SubCell"/>
</dbReference>
<dbReference type="InterPro" id="IPR004852">
    <property type="entry name" value="Di-haem_cyt_c_peroxidsae"/>
</dbReference>
<feature type="binding site" description="axial binding residue" evidence="9">
    <location>
        <position position="88"/>
    </location>
    <ligand>
        <name>heme c</name>
        <dbReference type="ChEBI" id="CHEBI:61717"/>
        <label>1</label>
    </ligand>
    <ligandPart>
        <name>Fe</name>
        <dbReference type="ChEBI" id="CHEBI:18248"/>
    </ligandPart>
</feature>
<dbReference type="Proteomes" id="UP001060919">
    <property type="component" value="Chromosome"/>
</dbReference>
<evidence type="ECO:0000313" key="12">
    <source>
        <dbReference type="Proteomes" id="UP001060919"/>
    </source>
</evidence>
<dbReference type="InterPro" id="IPR036909">
    <property type="entry name" value="Cyt_c-like_dom_sf"/>
</dbReference>
<dbReference type="PROSITE" id="PS51007">
    <property type="entry name" value="CYTC"/>
    <property type="match status" value="1"/>
</dbReference>
<reference evidence="11" key="1">
    <citation type="submission" date="2022-09" db="EMBL/GenBank/DDBJ databases">
        <title>Aureispira anguillicida sp. nov., isolated from Leptocephalus of Japanese eel Anguilla japonica.</title>
        <authorList>
            <person name="Yuasa K."/>
            <person name="Mekata T."/>
            <person name="Ikunari K."/>
        </authorList>
    </citation>
    <scope>NUCLEOTIDE SEQUENCE</scope>
    <source>
        <strain evidence="11">EL160426</strain>
    </source>
</reference>
<evidence type="ECO:0000256" key="1">
    <source>
        <dbReference type="ARBA" id="ARBA00004418"/>
    </source>
</evidence>